<keyword evidence="3" id="KW-1185">Reference proteome</keyword>
<proteinExistence type="predicted"/>
<dbReference type="Proteomes" id="UP000794436">
    <property type="component" value="Unassembled WGS sequence"/>
</dbReference>
<dbReference type="OrthoDB" id="108626at2759"/>
<sequence>MGTTWEDGIDELFSASWDEDTAFLLDAVGGEVVLASTDGEHGGSVSNESTVEAQTPSPQANSKKRKDAKPPRSVDTRARMKQEMAELREEAESLSWQLESLRQKPKSNALSLVESPWEQIARHQQEAKLRAQTENTKLRAVLDQQLKMTSAFAQLIHKRSYQVMLDDALLTVRPIELTRKIESVASDVRQKRLEKRCDEALAFLRARGFAIPETNLEERVVQEDSGDSVTIEFTYSRVFPFKFATTCRAFRTCTSSSYVKFNDGYYKRTDSHEDVLNGEFEIAMHLRHATFGFHMQTALRSLTEGDHEVHVWDSVSQLRARTPTASLLEGLEFADFGWTYIKRLPDANGPRTIVYTHHCLRPSGQALILFKSHMNELIEALIACRARIRDEIYQGVEDVLMQV</sequence>
<feature type="region of interest" description="Disordered" evidence="1">
    <location>
        <begin position="36"/>
        <end position="79"/>
    </location>
</feature>
<name>A0A8K1CAL4_PYTOL</name>
<evidence type="ECO:0000256" key="1">
    <source>
        <dbReference type="SAM" id="MobiDB-lite"/>
    </source>
</evidence>
<dbReference type="AlphaFoldDB" id="A0A8K1CAL4"/>
<accession>A0A8K1CAL4</accession>
<protein>
    <submittedName>
        <fullName evidence="2">Uncharacterized protein</fullName>
    </submittedName>
</protein>
<evidence type="ECO:0000313" key="3">
    <source>
        <dbReference type="Proteomes" id="UP000794436"/>
    </source>
</evidence>
<evidence type="ECO:0000313" key="2">
    <source>
        <dbReference type="EMBL" id="TMW59781.1"/>
    </source>
</evidence>
<comment type="caution">
    <text evidence="2">The sequence shown here is derived from an EMBL/GenBank/DDBJ whole genome shotgun (WGS) entry which is preliminary data.</text>
</comment>
<reference evidence="2" key="1">
    <citation type="submission" date="2019-03" db="EMBL/GenBank/DDBJ databases">
        <title>Long read genome sequence of the mycoparasitic Pythium oligandrum ATCC 38472 isolated from sugarbeet rhizosphere.</title>
        <authorList>
            <person name="Gaulin E."/>
        </authorList>
    </citation>
    <scope>NUCLEOTIDE SEQUENCE</scope>
    <source>
        <strain evidence="2">ATCC 38472_TT</strain>
    </source>
</reference>
<dbReference type="EMBL" id="SPLM01000109">
    <property type="protein sequence ID" value="TMW59781.1"/>
    <property type="molecule type" value="Genomic_DNA"/>
</dbReference>
<organism evidence="2 3">
    <name type="scientific">Pythium oligandrum</name>
    <name type="common">Mycoparasitic fungus</name>
    <dbReference type="NCBI Taxonomy" id="41045"/>
    <lineage>
        <taxon>Eukaryota</taxon>
        <taxon>Sar</taxon>
        <taxon>Stramenopiles</taxon>
        <taxon>Oomycota</taxon>
        <taxon>Peronosporomycetes</taxon>
        <taxon>Pythiales</taxon>
        <taxon>Pythiaceae</taxon>
        <taxon>Pythium</taxon>
    </lineage>
</organism>
<feature type="compositionally biased region" description="Polar residues" evidence="1">
    <location>
        <begin position="44"/>
        <end position="61"/>
    </location>
</feature>
<feature type="compositionally biased region" description="Basic and acidic residues" evidence="1">
    <location>
        <begin position="68"/>
        <end position="79"/>
    </location>
</feature>
<gene>
    <name evidence="2" type="ORF">Poli38472_004850</name>
</gene>